<dbReference type="RefSeq" id="WP_350269512.1">
    <property type="nucleotide sequence ID" value="NZ_CP158281.1"/>
</dbReference>
<organism evidence="1">
    <name type="scientific">Brevibacterium koreense</name>
    <dbReference type="NCBI Taxonomy" id="3140787"/>
    <lineage>
        <taxon>Bacteria</taxon>
        <taxon>Bacillati</taxon>
        <taxon>Actinomycetota</taxon>
        <taxon>Actinomycetes</taxon>
        <taxon>Micrococcales</taxon>
        <taxon>Brevibacteriaceae</taxon>
        <taxon>Brevibacterium</taxon>
    </lineage>
</organism>
<accession>A0AAU7UIU9</accession>
<proteinExistence type="predicted"/>
<dbReference type="EMBL" id="CP158281">
    <property type="protein sequence ID" value="XBV88505.1"/>
    <property type="molecule type" value="Genomic_DNA"/>
</dbReference>
<dbReference type="AlphaFoldDB" id="A0AAU7UIU9"/>
<evidence type="ECO:0000313" key="1">
    <source>
        <dbReference type="EMBL" id="XBV88505.1"/>
    </source>
</evidence>
<reference evidence="1" key="1">
    <citation type="submission" date="2024-06" db="EMBL/GenBank/DDBJ databases">
        <title>Brevibacterium koreense sp. nov., isolated from jogae-jeotgal, a Korean fermented seafood.</title>
        <authorList>
            <person name="Whon T.W."/>
            <person name="Nam S."/>
            <person name="Kim Y."/>
        </authorList>
    </citation>
    <scope>NUCLEOTIDE SEQUENCE</scope>
    <source>
        <strain evidence="1">CBA3109</strain>
    </source>
</reference>
<protein>
    <submittedName>
        <fullName evidence="1">DUF2505 family protein</fullName>
    </submittedName>
</protein>
<dbReference type="Pfam" id="PF10698">
    <property type="entry name" value="DUF2505"/>
    <property type="match status" value="1"/>
</dbReference>
<name>A0AAU7UIU9_9MICO</name>
<sequence>MQRGTLKRRTAMWPAEILDRFADEQMWRADGATVSIHSGRAEGLNLSASMPLSGNQVPPAAQRFLGADPRIIQHIRSAPVAETAAAAGMNIDAEIPGVPLDVHVEISLLRQDDDLTDIQAVIETACSLPFVGRAIESGAHPHIEDMIAASLDRLTDP</sequence>
<dbReference type="InterPro" id="IPR019639">
    <property type="entry name" value="DUF2505"/>
</dbReference>
<dbReference type="KEGG" id="bkr:AAFP32_13185"/>
<gene>
    <name evidence="1" type="ORF">AAFP32_13185</name>
</gene>